<dbReference type="InterPro" id="IPR013656">
    <property type="entry name" value="PAS_4"/>
</dbReference>
<dbReference type="SMART" id="SM00342">
    <property type="entry name" value="HTH_ARAC"/>
    <property type="match status" value="1"/>
</dbReference>
<dbReference type="RefSeq" id="WP_284304919.1">
    <property type="nucleotide sequence ID" value="NZ_BSUO01000001.1"/>
</dbReference>
<keyword evidence="3" id="KW-0804">Transcription</keyword>
<evidence type="ECO:0000256" key="2">
    <source>
        <dbReference type="ARBA" id="ARBA00023125"/>
    </source>
</evidence>
<comment type="caution">
    <text evidence="5">The sequence shown here is derived from an EMBL/GenBank/DDBJ whole genome shotgun (WGS) entry which is preliminary data.</text>
</comment>
<dbReference type="PROSITE" id="PS00041">
    <property type="entry name" value="HTH_ARAC_FAMILY_1"/>
    <property type="match status" value="1"/>
</dbReference>
<dbReference type="Gene3D" id="3.30.450.20">
    <property type="entry name" value="PAS domain"/>
    <property type="match status" value="1"/>
</dbReference>
<reference evidence="6" key="1">
    <citation type="journal article" date="2019" name="Int. J. Syst. Evol. Microbiol.">
        <title>The Global Catalogue of Microorganisms (GCM) 10K type strain sequencing project: providing services to taxonomists for standard genome sequencing and annotation.</title>
        <authorList>
            <consortium name="The Broad Institute Genomics Platform"/>
            <consortium name="The Broad Institute Genome Sequencing Center for Infectious Disease"/>
            <person name="Wu L."/>
            <person name="Ma J."/>
        </authorList>
    </citation>
    <scope>NUCLEOTIDE SEQUENCE [LARGE SCALE GENOMIC DNA]</scope>
    <source>
        <strain evidence="6">NBRC 113072</strain>
    </source>
</reference>
<dbReference type="InterPro" id="IPR035965">
    <property type="entry name" value="PAS-like_dom_sf"/>
</dbReference>
<evidence type="ECO:0000256" key="1">
    <source>
        <dbReference type="ARBA" id="ARBA00023015"/>
    </source>
</evidence>
<gene>
    <name evidence="5" type="ORF">GCM10025883_34190</name>
</gene>
<dbReference type="SUPFAM" id="SSF46689">
    <property type="entry name" value="Homeodomain-like"/>
    <property type="match status" value="2"/>
</dbReference>
<feature type="domain" description="HTH araC/xylS-type" evidence="4">
    <location>
        <begin position="149"/>
        <end position="247"/>
    </location>
</feature>
<dbReference type="EMBL" id="BSUO01000001">
    <property type="protein sequence ID" value="GMA41374.1"/>
    <property type="molecule type" value="Genomic_DNA"/>
</dbReference>
<dbReference type="InterPro" id="IPR018060">
    <property type="entry name" value="HTH_AraC"/>
</dbReference>
<dbReference type="PRINTS" id="PR00032">
    <property type="entry name" value="HTHARAC"/>
</dbReference>
<dbReference type="InterPro" id="IPR018062">
    <property type="entry name" value="HTH_AraC-typ_CS"/>
</dbReference>
<organism evidence="5 6">
    <name type="scientific">Mobilicoccus caccae</name>
    <dbReference type="NCBI Taxonomy" id="1859295"/>
    <lineage>
        <taxon>Bacteria</taxon>
        <taxon>Bacillati</taxon>
        <taxon>Actinomycetota</taxon>
        <taxon>Actinomycetes</taxon>
        <taxon>Micrococcales</taxon>
        <taxon>Dermatophilaceae</taxon>
        <taxon>Mobilicoccus</taxon>
    </lineage>
</organism>
<dbReference type="PANTHER" id="PTHR46796:SF13">
    <property type="entry name" value="HTH-TYPE TRANSCRIPTIONAL ACTIVATOR RHAS"/>
    <property type="match status" value="1"/>
</dbReference>
<dbReference type="InterPro" id="IPR009057">
    <property type="entry name" value="Homeodomain-like_sf"/>
</dbReference>
<dbReference type="InterPro" id="IPR050204">
    <property type="entry name" value="AraC_XylS_family_regulators"/>
</dbReference>
<evidence type="ECO:0000256" key="3">
    <source>
        <dbReference type="ARBA" id="ARBA00023163"/>
    </source>
</evidence>
<accession>A0ABQ6IV68</accession>
<keyword evidence="2" id="KW-0238">DNA-binding</keyword>
<protein>
    <submittedName>
        <fullName evidence="5">Transcriptional regulator</fullName>
    </submittedName>
</protein>
<dbReference type="InterPro" id="IPR020449">
    <property type="entry name" value="Tscrpt_reg_AraC-type_HTH"/>
</dbReference>
<evidence type="ECO:0000259" key="4">
    <source>
        <dbReference type="PROSITE" id="PS01124"/>
    </source>
</evidence>
<dbReference type="PROSITE" id="PS01124">
    <property type="entry name" value="HTH_ARAC_FAMILY_2"/>
    <property type="match status" value="1"/>
</dbReference>
<keyword evidence="1" id="KW-0805">Transcription regulation</keyword>
<dbReference type="CDD" id="cd00130">
    <property type="entry name" value="PAS"/>
    <property type="match status" value="1"/>
</dbReference>
<dbReference type="Proteomes" id="UP001157126">
    <property type="component" value="Unassembled WGS sequence"/>
</dbReference>
<dbReference type="Pfam" id="PF08448">
    <property type="entry name" value="PAS_4"/>
    <property type="match status" value="1"/>
</dbReference>
<evidence type="ECO:0000313" key="6">
    <source>
        <dbReference type="Proteomes" id="UP001157126"/>
    </source>
</evidence>
<dbReference type="NCBIfam" id="TIGR00229">
    <property type="entry name" value="sensory_box"/>
    <property type="match status" value="1"/>
</dbReference>
<proteinExistence type="predicted"/>
<dbReference type="Pfam" id="PF12833">
    <property type="entry name" value="HTH_18"/>
    <property type="match status" value="1"/>
</dbReference>
<dbReference type="InterPro" id="IPR000014">
    <property type="entry name" value="PAS"/>
</dbReference>
<evidence type="ECO:0000313" key="5">
    <source>
        <dbReference type="EMBL" id="GMA41374.1"/>
    </source>
</evidence>
<name>A0ABQ6IV68_9MICO</name>
<sequence length="250" mass="27638">MSQDRPGDGPLLTPQLRAAMSDAVLDLLEDLTTTMFCVKNAQGRYVAVNTTFVHRAGKRSERDVLGRTAGELFVTDLAERYETQDEAVMSTGKPLRHELELISSRGGQPRWFLTNKVPLRHGRKVVGLVSLSQDVGADAVDDPAMTSLTRVVDHIDANIDRQIRVTDLAEIAGCSVDTLERRIRRVFHRTPTQLVLTTRMERATAQLTGGDRPIAAIATDCGFYDQAAFSRTFARLTGLTPTQFRRQGGN</sequence>
<dbReference type="Gene3D" id="1.10.10.60">
    <property type="entry name" value="Homeodomain-like"/>
    <property type="match status" value="1"/>
</dbReference>
<keyword evidence="6" id="KW-1185">Reference proteome</keyword>
<dbReference type="SUPFAM" id="SSF55785">
    <property type="entry name" value="PYP-like sensor domain (PAS domain)"/>
    <property type="match status" value="1"/>
</dbReference>
<dbReference type="PANTHER" id="PTHR46796">
    <property type="entry name" value="HTH-TYPE TRANSCRIPTIONAL ACTIVATOR RHAS-RELATED"/>
    <property type="match status" value="1"/>
</dbReference>